<sequence>MKFKDSFRELFTSVLERVGLAWWVKICTTHPPCAYYFGPFATEEEAVAAQPGYLEDLLAEQAEGITWEICQARPQVLTVEDLIVPANGNGQVPRPPEPQLPLG</sequence>
<reference evidence="1 2" key="1">
    <citation type="submission" date="2016-10" db="EMBL/GenBank/DDBJ databases">
        <title>Description of Gloeomargarita lithophora gen. nov., sp. nov., a thylakoid-bearing basal-branching cyanobacterium with intracellular carbonates, and proposal for Gloeomargaritales ord. nov.</title>
        <authorList>
            <person name="Moreira D."/>
            <person name="Tavera R."/>
            <person name="Benzerara K."/>
            <person name="Skouri-Panet F."/>
            <person name="Couradeau E."/>
            <person name="Gerard E."/>
            <person name="Loussert C."/>
            <person name="Novelo E."/>
            <person name="Zivanovic Y."/>
            <person name="Lopez-Garcia P."/>
        </authorList>
    </citation>
    <scope>NUCLEOTIDE SEQUENCE [LARGE SCALE GENOMIC DNA]</scope>
    <source>
        <strain evidence="1 2">D10</strain>
    </source>
</reference>
<evidence type="ECO:0008006" key="3">
    <source>
        <dbReference type="Google" id="ProtNLM"/>
    </source>
</evidence>
<name>A0A1J0AFY5_9CYAN</name>
<dbReference type="STRING" id="1188229.GlitD10_2482"/>
<proteinExistence type="predicted"/>
<dbReference type="OrthoDB" id="560125at2"/>
<dbReference type="AlphaFoldDB" id="A0A1J0AFY5"/>
<evidence type="ECO:0000313" key="2">
    <source>
        <dbReference type="Proteomes" id="UP000180235"/>
    </source>
</evidence>
<accession>A0A1J0AFY5</accession>
<protein>
    <recommendedName>
        <fullName evidence="3">DUF1816 domain-containing protein</fullName>
    </recommendedName>
</protein>
<organism evidence="1 2">
    <name type="scientific">Gloeomargarita lithophora Alchichica-D10</name>
    <dbReference type="NCBI Taxonomy" id="1188229"/>
    <lineage>
        <taxon>Bacteria</taxon>
        <taxon>Bacillati</taxon>
        <taxon>Cyanobacteriota</taxon>
        <taxon>Cyanophyceae</taxon>
        <taxon>Gloeomargaritales</taxon>
        <taxon>Gloeomargaritaceae</taxon>
        <taxon>Gloeomargarita</taxon>
    </lineage>
</organism>
<keyword evidence="2" id="KW-1185">Reference proteome</keyword>
<dbReference type="Proteomes" id="UP000180235">
    <property type="component" value="Chromosome"/>
</dbReference>
<evidence type="ECO:0000313" key="1">
    <source>
        <dbReference type="EMBL" id="APB34819.1"/>
    </source>
</evidence>
<dbReference type="RefSeq" id="WP_071455204.1">
    <property type="nucleotide sequence ID" value="NZ_CP017675.1"/>
</dbReference>
<dbReference type="InterPro" id="IPR014945">
    <property type="entry name" value="DUF1816"/>
</dbReference>
<dbReference type="EMBL" id="CP017675">
    <property type="protein sequence ID" value="APB34819.1"/>
    <property type="molecule type" value="Genomic_DNA"/>
</dbReference>
<dbReference type="Pfam" id="PF08846">
    <property type="entry name" value="DUF1816"/>
    <property type="match status" value="1"/>
</dbReference>
<dbReference type="KEGG" id="glt:GlitD10_2482"/>
<gene>
    <name evidence="1" type="ORF">GlitD10_2482</name>
</gene>